<name>A0A2N5ZJD0_MUIH1</name>
<dbReference type="GO" id="GO:0003735">
    <property type="term" value="F:structural constituent of ribosome"/>
    <property type="evidence" value="ECO:0007669"/>
    <property type="project" value="InterPro"/>
</dbReference>
<dbReference type="GO" id="GO:0006412">
    <property type="term" value="P:translation"/>
    <property type="evidence" value="ECO:0007669"/>
    <property type="project" value="InterPro"/>
</dbReference>
<dbReference type="SUPFAM" id="SSF55129">
    <property type="entry name" value="Ribosomal protein L30p/L7e"/>
    <property type="match status" value="1"/>
</dbReference>
<comment type="caution">
    <text evidence="8">The sequence shown here is derived from an EMBL/GenBank/DDBJ whole genome shotgun (WGS) entry which is preliminary data.</text>
</comment>
<dbReference type="NCBIfam" id="TIGR01308">
    <property type="entry name" value="rpmD_bact"/>
    <property type="match status" value="1"/>
</dbReference>
<keyword evidence="3 6" id="KW-0689">Ribosomal protein</keyword>
<evidence type="ECO:0000256" key="3">
    <source>
        <dbReference type="ARBA" id="ARBA00022980"/>
    </source>
</evidence>
<evidence type="ECO:0000256" key="2">
    <source>
        <dbReference type="ARBA" id="ARBA00011838"/>
    </source>
</evidence>
<dbReference type="PIRSF" id="PIRSF002211">
    <property type="entry name" value="Ribosomal_L30_bac-type"/>
    <property type="match status" value="1"/>
</dbReference>
<dbReference type="EMBL" id="PKTG01000050">
    <property type="protein sequence ID" value="PLX18808.1"/>
    <property type="molecule type" value="Genomic_DNA"/>
</dbReference>
<comment type="similarity">
    <text evidence="1 6">Belongs to the universal ribosomal protein uL30 family.</text>
</comment>
<dbReference type="AlphaFoldDB" id="A0A2N5ZJD0"/>
<evidence type="ECO:0000256" key="6">
    <source>
        <dbReference type="RuleBase" id="RU003734"/>
    </source>
</evidence>
<dbReference type="InterPro" id="IPR016082">
    <property type="entry name" value="Ribosomal_uL30_ferredoxin-like"/>
</dbReference>
<evidence type="ECO:0000256" key="1">
    <source>
        <dbReference type="ARBA" id="ARBA00007594"/>
    </source>
</evidence>
<dbReference type="InterPro" id="IPR018038">
    <property type="entry name" value="Ribosomal_uL30_CS"/>
</dbReference>
<comment type="subunit">
    <text evidence="2">Part of the 50S ribosomal subunit.</text>
</comment>
<dbReference type="Pfam" id="PF00327">
    <property type="entry name" value="Ribosomal_L30"/>
    <property type="match status" value="1"/>
</dbReference>
<dbReference type="PANTHER" id="PTHR15892:SF2">
    <property type="entry name" value="LARGE RIBOSOMAL SUBUNIT PROTEIN UL30M"/>
    <property type="match status" value="1"/>
</dbReference>
<feature type="domain" description="Large ribosomal subunit protein uL30-like ferredoxin-like fold" evidence="7">
    <location>
        <begin position="5"/>
        <end position="54"/>
    </location>
</feature>
<dbReference type="InterPro" id="IPR005996">
    <property type="entry name" value="Ribosomal_uL30_bac-type"/>
</dbReference>
<sequence>MMALEIKLTKSVIGRNQRQRDTVKALGLGKLNSRVVKDDTPVIRGMIAKVQHLVEYKEV</sequence>
<dbReference type="HAMAP" id="MF_01371_B">
    <property type="entry name" value="Ribosomal_uL30_B"/>
    <property type="match status" value="1"/>
</dbReference>
<proteinExistence type="inferred from homology"/>
<keyword evidence="4 6" id="KW-0687">Ribonucleoprotein</keyword>
<dbReference type="PROSITE" id="PS00634">
    <property type="entry name" value="RIBOSOMAL_L30"/>
    <property type="match status" value="1"/>
</dbReference>
<dbReference type="FunFam" id="3.30.1390.20:FF:000001">
    <property type="entry name" value="50S ribosomal protein L30"/>
    <property type="match status" value="1"/>
</dbReference>
<accession>A0A2N5ZJD0</accession>
<evidence type="ECO:0000256" key="5">
    <source>
        <dbReference type="ARBA" id="ARBA00035492"/>
    </source>
</evidence>
<organism evidence="8 9">
    <name type="scientific">Muiribacterium halophilum</name>
    <dbReference type="NCBI Taxonomy" id="2053465"/>
    <lineage>
        <taxon>Bacteria</taxon>
        <taxon>Candidatus Muiribacteriota</taxon>
        <taxon>Candidatus Muiribacteriia</taxon>
        <taxon>Candidatus Muiribacteriales</taxon>
        <taxon>Candidatus Muiribacteriaceae</taxon>
        <taxon>Candidatus Muiribacterium</taxon>
    </lineage>
</organism>
<gene>
    <name evidence="8" type="ORF">C0601_03690</name>
</gene>
<dbReference type="InterPro" id="IPR036919">
    <property type="entry name" value="Ribo_uL30_ferredoxin-like_sf"/>
</dbReference>
<evidence type="ECO:0000313" key="9">
    <source>
        <dbReference type="Proteomes" id="UP000234857"/>
    </source>
</evidence>
<dbReference type="Proteomes" id="UP000234857">
    <property type="component" value="Unassembled WGS sequence"/>
</dbReference>
<evidence type="ECO:0000259" key="7">
    <source>
        <dbReference type="Pfam" id="PF00327"/>
    </source>
</evidence>
<evidence type="ECO:0000256" key="4">
    <source>
        <dbReference type="ARBA" id="ARBA00023274"/>
    </source>
</evidence>
<evidence type="ECO:0000313" key="8">
    <source>
        <dbReference type="EMBL" id="PLX18808.1"/>
    </source>
</evidence>
<reference evidence="8 9" key="1">
    <citation type="submission" date="2017-11" db="EMBL/GenBank/DDBJ databases">
        <title>Genome-resolved metagenomics identifies genetic mobility, metabolic interactions, and unexpected diversity in perchlorate-reducing communities.</title>
        <authorList>
            <person name="Barnum T.P."/>
            <person name="Figueroa I.A."/>
            <person name="Carlstrom C.I."/>
            <person name="Lucas L.N."/>
            <person name="Engelbrektson A.L."/>
            <person name="Coates J.D."/>
        </authorList>
    </citation>
    <scope>NUCLEOTIDE SEQUENCE [LARGE SCALE GENOMIC DNA]</scope>
    <source>
        <strain evidence="8">BM706</strain>
    </source>
</reference>
<dbReference type="GO" id="GO:0022625">
    <property type="term" value="C:cytosolic large ribosomal subunit"/>
    <property type="evidence" value="ECO:0007669"/>
    <property type="project" value="TreeGrafter"/>
</dbReference>
<dbReference type="CDD" id="cd01658">
    <property type="entry name" value="Ribosomal_L30"/>
    <property type="match status" value="1"/>
</dbReference>
<dbReference type="PANTHER" id="PTHR15892">
    <property type="entry name" value="MITOCHONDRIAL RIBOSOMAL PROTEIN L30"/>
    <property type="match status" value="1"/>
</dbReference>
<protein>
    <recommendedName>
        <fullName evidence="5">50S ribosomal protein L30</fullName>
    </recommendedName>
</protein>
<dbReference type="Gene3D" id="3.30.1390.20">
    <property type="entry name" value="Ribosomal protein L30, ferredoxin-like fold domain"/>
    <property type="match status" value="1"/>
</dbReference>